<dbReference type="Gene3D" id="1.10.10.10">
    <property type="entry name" value="Winged helix-like DNA-binding domain superfamily/Winged helix DNA-binding domain"/>
    <property type="match status" value="1"/>
</dbReference>
<dbReference type="GO" id="GO:0003677">
    <property type="term" value="F:DNA binding"/>
    <property type="evidence" value="ECO:0007669"/>
    <property type="project" value="UniProtKB-KW"/>
</dbReference>
<dbReference type="PANTHER" id="PTHR43537">
    <property type="entry name" value="TRANSCRIPTIONAL REGULATOR, GNTR FAMILY"/>
    <property type="match status" value="1"/>
</dbReference>
<dbReference type="SMART" id="SM00345">
    <property type="entry name" value="HTH_GNTR"/>
    <property type="match status" value="1"/>
</dbReference>
<dbReference type="GO" id="GO:0003700">
    <property type="term" value="F:DNA-binding transcription factor activity"/>
    <property type="evidence" value="ECO:0007669"/>
    <property type="project" value="InterPro"/>
</dbReference>
<dbReference type="PRINTS" id="PR00035">
    <property type="entry name" value="HTHGNTR"/>
</dbReference>
<feature type="domain" description="HTH gntR-type" evidence="4">
    <location>
        <begin position="1"/>
        <end position="69"/>
    </location>
</feature>
<dbReference type="PANTHER" id="PTHR43537:SF5">
    <property type="entry name" value="UXU OPERON TRANSCRIPTIONAL REGULATOR"/>
    <property type="match status" value="1"/>
</dbReference>
<dbReference type="SUPFAM" id="SSF48008">
    <property type="entry name" value="GntR ligand-binding domain-like"/>
    <property type="match status" value="1"/>
</dbReference>
<proteinExistence type="predicted"/>
<dbReference type="InterPro" id="IPR011711">
    <property type="entry name" value="GntR_C"/>
</dbReference>
<keyword evidence="1" id="KW-0805">Transcription regulation</keyword>
<evidence type="ECO:0000313" key="6">
    <source>
        <dbReference type="Proteomes" id="UP000326202"/>
    </source>
</evidence>
<dbReference type="InterPro" id="IPR008920">
    <property type="entry name" value="TF_FadR/GntR_C"/>
</dbReference>
<dbReference type="CDD" id="cd07377">
    <property type="entry name" value="WHTH_GntR"/>
    <property type="match status" value="1"/>
</dbReference>
<accession>A0A5J6MNJ3</accession>
<gene>
    <name evidence="5" type="ORF">FRZ44_40570</name>
</gene>
<name>A0A5J6MNJ3_9PROT</name>
<evidence type="ECO:0000256" key="2">
    <source>
        <dbReference type="ARBA" id="ARBA00023125"/>
    </source>
</evidence>
<evidence type="ECO:0000313" key="5">
    <source>
        <dbReference type="EMBL" id="QEX18747.1"/>
    </source>
</evidence>
<dbReference type="SMART" id="SM00895">
    <property type="entry name" value="FCD"/>
    <property type="match status" value="1"/>
</dbReference>
<evidence type="ECO:0000259" key="4">
    <source>
        <dbReference type="PROSITE" id="PS50949"/>
    </source>
</evidence>
<keyword evidence="2" id="KW-0238">DNA-binding</keyword>
<protein>
    <submittedName>
        <fullName evidence="5">GntR family transcriptional regulator</fullName>
    </submittedName>
</protein>
<dbReference type="PROSITE" id="PS50949">
    <property type="entry name" value="HTH_GNTR"/>
    <property type="match status" value="1"/>
</dbReference>
<dbReference type="OrthoDB" id="7347280at2"/>
<evidence type="ECO:0000256" key="3">
    <source>
        <dbReference type="ARBA" id="ARBA00023163"/>
    </source>
</evidence>
<evidence type="ECO:0000256" key="1">
    <source>
        <dbReference type="ARBA" id="ARBA00023015"/>
    </source>
</evidence>
<dbReference type="EMBL" id="CP042906">
    <property type="protein sequence ID" value="QEX18747.1"/>
    <property type="molecule type" value="Genomic_DNA"/>
</dbReference>
<dbReference type="Pfam" id="PF00392">
    <property type="entry name" value="GntR"/>
    <property type="match status" value="1"/>
</dbReference>
<dbReference type="Pfam" id="PF07729">
    <property type="entry name" value="FCD"/>
    <property type="match status" value="1"/>
</dbReference>
<reference evidence="5 6" key="1">
    <citation type="submission" date="2019-08" db="EMBL/GenBank/DDBJ databases">
        <title>Hyperibacter terrae gen. nov., sp. nov. and Hyperibacter viscosus sp. nov., two new members in the family Rhodospirillaceae isolated from the rhizosphere of Hypericum perforatum.</title>
        <authorList>
            <person name="Noviana Z."/>
        </authorList>
    </citation>
    <scope>NUCLEOTIDE SEQUENCE [LARGE SCALE GENOMIC DNA]</scope>
    <source>
        <strain evidence="5 6">R5913</strain>
    </source>
</reference>
<dbReference type="Gene3D" id="1.20.120.530">
    <property type="entry name" value="GntR ligand-binding domain-like"/>
    <property type="match status" value="1"/>
</dbReference>
<keyword evidence="3" id="KW-0804">Transcription</keyword>
<dbReference type="RefSeq" id="WP_151178873.1">
    <property type="nucleotide sequence ID" value="NZ_CP042906.1"/>
</dbReference>
<dbReference type="InterPro" id="IPR036388">
    <property type="entry name" value="WH-like_DNA-bd_sf"/>
</dbReference>
<keyword evidence="6" id="KW-1185">Reference proteome</keyword>
<dbReference type="Proteomes" id="UP000326202">
    <property type="component" value="Chromosome"/>
</dbReference>
<dbReference type="InterPro" id="IPR000524">
    <property type="entry name" value="Tscrpt_reg_HTH_GntR"/>
</dbReference>
<sequence length="239" mass="26233">MEAYEQTAARLRQLISDGGIGEDGRIPPERVLASELGVGRRSLRRALDILESEGRISRQQGRGTFVQASPFASATAGSEVLDNILEHTNPQEVIELRLATEPVIARLAALRASQCDIKKLQRLAAETRAAAGAESYEQADQAFHRAIVEASRNALFLAVFDAVGASRRDEAWRRIGENAHCYKRQAVHADFHMEIVAAIAARDGERAQTAMYRHLSDIQQHILRHAFSLHALPAAAPAN</sequence>
<dbReference type="AlphaFoldDB" id="A0A5J6MNJ3"/>
<organism evidence="5 6">
    <name type="scientific">Hypericibacter terrae</name>
    <dbReference type="NCBI Taxonomy" id="2602015"/>
    <lineage>
        <taxon>Bacteria</taxon>
        <taxon>Pseudomonadati</taxon>
        <taxon>Pseudomonadota</taxon>
        <taxon>Alphaproteobacteria</taxon>
        <taxon>Rhodospirillales</taxon>
        <taxon>Dongiaceae</taxon>
        <taxon>Hypericibacter</taxon>
    </lineage>
</organism>
<dbReference type="SUPFAM" id="SSF46785">
    <property type="entry name" value="Winged helix' DNA-binding domain"/>
    <property type="match status" value="1"/>
</dbReference>
<dbReference type="InterPro" id="IPR036390">
    <property type="entry name" value="WH_DNA-bd_sf"/>
</dbReference>
<dbReference type="KEGG" id="htq:FRZ44_40570"/>